<sequence>MILYLFASLTALFGIGFLATSLSGGERNFKYFLLVAAVLLFASYFSFENESFWSLAIGWLLFILIRKKNIDTK</sequence>
<feature type="transmembrane region" description="Helical" evidence="1">
    <location>
        <begin position="31"/>
        <end position="64"/>
    </location>
</feature>
<name>A0ABU3TVE5_9BACT</name>
<reference evidence="2 3" key="1">
    <citation type="submission" date="2023-09" db="EMBL/GenBank/DDBJ databases">
        <title>Aquirufa genomes.</title>
        <authorList>
            <person name="Pitt A."/>
        </authorList>
    </citation>
    <scope>NUCLEOTIDE SEQUENCE [LARGE SCALE GENOMIC DNA]</scope>
    <source>
        <strain evidence="2 3">LEOWEIH-7C</strain>
    </source>
</reference>
<dbReference type="Proteomes" id="UP001249959">
    <property type="component" value="Unassembled WGS sequence"/>
</dbReference>
<protein>
    <submittedName>
        <fullName evidence="2">Uncharacterized protein</fullName>
    </submittedName>
</protein>
<keyword evidence="3" id="KW-1185">Reference proteome</keyword>
<evidence type="ECO:0000313" key="3">
    <source>
        <dbReference type="Proteomes" id="UP001249959"/>
    </source>
</evidence>
<dbReference type="EMBL" id="JAVNWW010000007">
    <property type="protein sequence ID" value="MDU0809607.1"/>
    <property type="molecule type" value="Genomic_DNA"/>
</dbReference>
<dbReference type="RefSeq" id="WP_315577654.1">
    <property type="nucleotide sequence ID" value="NZ_JARDXH010000010.1"/>
</dbReference>
<keyword evidence="1" id="KW-0812">Transmembrane</keyword>
<keyword evidence="1" id="KW-1133">Transmembrane helix</keyword>
<comment type="caution">
    <text evidence="2">The sequence shown here is derived from an EMBL/GenBank/DDBJ whole genome shotgun (WGS) entry which is preliminary data.</text>
</comment>
<organism evidence="2 3">
    <name type="scientific">Aquirufa regiilacus</name>
    <dbReference type="NCBI Taxonomy" id="3024868"/>
    <lineage>
        <taxon>Bacteria</taxon>
        <taxon>Pseudomonadati</taxon>
        <taxon>Bacteroidota</taxon>
        <taxon>Cytophagia</taxon>
        <taxon>Cytophagales</taxon>
        <taxon>Flectobacillaceae</taxon>
        <taxon>Aquirufa</taxon>
    </lineage>
</organism>
<evidence type="ECO:0000313" key="2">
    <source>
        <dbReference type="EMBL" id="MDU0809607.1"/>
    </source>
</evidence>
<proteinExistence type="predicted"/>
<evidence type="ECO:0000256" key="1">
    <source>
        <dbReference type="SAM" id="Phobius"/>
    </source>
</evidence>
<accession>A0ABU3TVE5</accession>
<keyword evidence="1" id="KW-0472">Membrane</keyword>
<gene>
    <name evidence="2" type="ORF">PQG45_11255</name>
</gene>